<organism evidence="1 2">
    <name type="scientific">Paenarthrobacter histidinolovorans</name>
    <dbReference type="NCBI Taxonomy" id="43664"/>
    <lineage>
        <taxon>Bacteria</taxon>
        <taxon>Bacillati</taxon>
        <taxon>Actinomycetota</taxon>
        <taxon>Actinomycetes</taxon>
        <taxon>Micrococcales</taxon>
        <taxon>Micrococcaceae</taxon>
        <taxon>Paenarthrobacter</taxon>
    </lineage>
</organism>
<reference evidence="1 2" key="1">
    <citation type="submission" date="2024-10" db="EMBL/GenBank/DDBJ databases">
        <title>Novel secondary metabolite-producing bacteria for plant disease control.</title>
        <authorList>
            <person name="Chevrette M."/>
        </authorList>
    </citation>
    <scope>NUCLEOTIDE SEQUENCE [LARGE SCALE GENOMIC DNA]</scope>
    <source>
        <strain evidence="1 2">J30 TE3557</strain>
    </source>
</reference>
<dbReference type="Proteomes" id="UP001620520">
    <property type="component" value="Unassembled WGS sequence"/>
</dbReference>
<dbReference type="RefSeq" id="WP_404595489.1">
    <property type="nucleotide sequence ID" value="NZ_JBIYEW010000003.1"/>
</dbReference>
<accession>A0ABW8NBX7</accession>
<dbReference type="EMBL" id="JBIYEW010000003">
    <property type="protein sequence ID" value="MFK4641092.1"/>
    <property type="molecule type" value="Genomic_DNA"/>
</dbReference>
<name>A0ABW8NBX7_9MICC</name>
<protein>
    <submittedName>
        <fullName evidence="1">Uncharacterized protein</fullName>
    </submittedName>
</protein>
<evidence type="ECO:0000313" key="1">
    <source>
        <dbReference type="EMBL" id="MFK4641092.1"/>
    </source>
</evidence>
<proteinExistence type="predicted"/>
<comment type="caution">
    <text evidence="1">The sequence shown here is derived from an EMBL/GenBank/DDBJ whole genome shotgun (WGS) entry which is preliminary data.</text>
</comment>
<sequence>MTENNPEHTVLTGSAEPTYDERTLLHESFDSISSFPTATVQVSGHDFLMQQVATVTDSTED</sequence>
<keyword evidence="2" id="KW-1185">Reference proteome</keyword>
<gene>
    <name evidence="1" type="ORF">ABIA52_003981</name>
</gene>
<evidence type="ECO:0000313" key="2">
    <source>
        <dbReference type="Proteomes" id="UP001620520"/>
    </source>
</evidence>